<evidence type="ECO:0000313" key="1">
    <source>
        <dbReference type="EMBL" id="CAL8145791.1"/>
    </source>
</evidence>
<dbReference type="Proteomes" id="UP001642540">
    <property type="component" value="Unassembled WGS sequence"/>
</dbReference>
<name>A0ABP1S771_9HEXA</name>
<reference evidence="1 2" key="1">
    <citation type="submission" date="2024-08" db="EMBL/GenBank/DDBJ databases">
        <authorList>
            <person name="Cucini C."/>
            <person name="Frati F."/>
        </authorList>
    </citation>
    <scope>NUCLEOTIDE SEQUENCE [LARGE SCALE GENOMIC DNA]</scope>
</reference>
<sequence length="101" mass="11161">MCSSFTKFLASCFTKCFQESTLEETVGEENFKIKIELTDEIVVPLGLKDVALEYTITGKSLTSTPMSVSLADSLGSVSSLSSDSQKSPYFDWEIREQLSLD</sequence>
<accession>A0ABP1S771</accession>
<organism evidence="1 2">
    <name type="scientific">Orchesella dallaii</name>
    <dbReference type="NCBI Taxonomy" id="48710"/>
    <lineage>
        <taxon>Eukaryota</taxon>
        <taxon>Metazoa</taxon>
        <taxon>Ecdysozoa</taxon>
        <taxon>Arthropoda</taxon>
        <taxon>Hexapoda</taxon>
        <taxon>Collembola</taxon>
        <taxon>Entomobryomorpha</taxon>
        <taxon>Entomobryoidea</taxon>
        <taxon>Orchesellidae</taxon>
        <taxon>Orchesellinae</taxon>
        <taxon>Orchesella</taxon>
    </lineage>
</organism>
<evidence type="ECO:0000313" key="2">
    <source>
        <dbReference type="Proteomes" id="UP001642540"/>
    </source>
</evidence>
<comment type="caution">
    <text evidence="1">The sequence shown here is derived from an EMBL/GenBank/DDBJ whole genome shotgun (WGS) entry which is preliminary data.</text>
</comment>
<proteinExistence type="predicted"/>
<keyword evidence="2" id="KW-1185">Reference proteome</keyword>
<gene>
    <name evidence="1" type="ORF">ODALV1_LOCUS30601</name>
</gene>
<dbReference type="EMBL" id="CAXLJM020000164">
    <property type="protein sequence ID" value="CAL8145791.1"/>
    <property type="molecule type" value="Genomic_DNA"/>
</dbReference>
<protein>
    <submittedName>
        <fullName evidence="1">Uncharacterized protein</fullName>
    </submittedName>
</protein>